<reference evidence="1 2" key="1">
    <citation type="submission" date="2013-04" db="EMBL/GenBank/DDBJ databases">
        <title>The Genome Sequence of Parabacteroides gordonii DSM 23371.</title>
        <authorList>
            <consortium name="The Broad Institute Genomics Platform"/>
            <person name="Earl A."/>
            <person name="Ward D."/>
            <person name="Feldgarden M."/>
            <person name="Gevers D."/>
            <person name="Martens E."/>
            <person name="Sakamoto M."/>
            <person name="Benno Y."/>
            <person name="Suzuki N."/>
            <person name="Matsunaga N."/>
            <person name="Koshihara K."/>
            <person name="Seki M."/>
            <person name="Komiya H."/>
            <person name="Walker B."/>
            <person name="Young S."/>
            <person name="Zeng Q."/>
            <person name="Gargeya S."/>
            <person name="Fitzgerald M."/>
            <person name="Haas B."/>
            <person name="Abouelleil A."/>
            <person name="Allen A.W."/>
            <person name="Alvarado L."/>
            <person name="Arachchi H.M."/>
            <person name="Berlin A.M."/>
            <person name="Chapman S.B."/>
            <person name="Gainer-Dewar J."/>
            <person name="Goldberg J."/>
            <person name="Griggs A."/>
            <person name="Gujja S."/>
            <person name="Hansen M."/>
            <person name="Howarth C."/>
            <person name="Imamovic A."/>
            <person name="Ireland A."/>
            <person name="Larimer J."/>
            <person name="McCowan C."/>
            <person name="Murphy C."/>
            <person name="Pearson M."/>
            <person name="Poon T.W."/>
            <person name="Priest M."/>
            <person name="Roberts A."/>
            <person name="Saif S."/>
            <person name="Shea T."/>
            <person name="Sisk P."/>
            <person name="Sykes S."/>
            <person name="Wortman J."/>
            <person name="Nusbaum C."/>
            <person name="Birren B."/>
        </authorList>
    </citation>
    <scope>NUCLEOTIDE SEQUENCE [LARGE SCALE GENOMIC DNA]</scope>
    <source>
        <strain evidence="1 2">MS-1</strain>
    </source>
</reference>
<evidence type="ECO:0000313" key="2">
    <source>
        <dbReference type="Proteomes" id="UP000033035"/>
    </source>
</evidence>
<sequence>MKQSKIKSLKILSKGFLKVPNDVLEDIYSNNVITRLCGKLYLCLLYHAYFADGMITIGKLCVPCKRGEWVTTYRTIEEKTGISISCISMLLDILVNKELITVRRFSRFTVITIVRYDDMMKTPLTFPPVLPGKPSAPVAARIYYPRLAD</sequence>
<accession>A0A0F5J867</accession>
<dbReference type="EMBL" id="AQHW01000017">
    <property type="protein sequence ID" value="KKB54004.1"/>
    <property type="molecule type" value="Genomic_DNA"/>
</dbReference>
<organism evidence="1 2">
    <name type="scientific">Parabacteroides gordonii MS-1 = DSM 23371</name>
    <dbReference type="NCBI Taxonomy" id="1203610"/>
    <lineage>
        <taxon>Bacteria</taxon>
        <taxon>Pseudomonadati</taxon>
        <taxon>Bacteroidota</taxon>
        <taxon>Bacteroidia</taxon>
        <taxon>Bacteroidales</taxon>
        <taxon>Tannerellaceae</taxon>
        <taxon>Parabacteroides</taxon>
    </lineage>
</organism>
<evidence type="ECO:0000313" key="1">
    <source>
        <dbReference type="EMBL" id="KKB54004.1"/>
    </source>
</evidence>
<protein>
    <submittedName>
        <fullName evidence="1">Uncharacterized protein</fullName>
    </submittedName>
</protein>
<dbReference type="AlphaFoldDB" id="A0A0F5J867"/>
<dbReference type="PATRIC" id="fig|1203610.3.peg.3654"/>
<dbReference type="STRING" id="1203610.HMPREF1536_03585"/>
<keyword evidence="2" id="KW-1185">Reference proteome</keyword>
<name>A0A0F5J867_9BACT</name>
<dbReference type="Proteomes" id="UP000033035">
    <property type="component" value="Unassembled WGS sequence"/>
</dbReference>
<proteinExistence type="predicted"/>
<gene>
    <name evidence="1" type="ORF">HMPREF1536_03585</name>
</gene>
<dbReference type="RefSeq" id="WP_052349787.1">
    <property type="nucleotide sequence ID" value="NZ_AUAE01000010.1"/>
</dbReference>
<comment type="caution">
    <text evidence="1">The sequence shown here is derived from an EMBL/GenBank/DDBJ whole genome shotgun (WGS) entry which is preliminary data.</text>
</comment>
<dbReference type="HOGENOM" id="CLU_142846_0_0_10"/>